<feature type="transmembrane region" description="Helical" evidence="13">
    <location>
        <begin position="169"/>
        <end position="190"/>
    </location>
</feature>
<keyword evidence="7" id="KW-0630">Potassium</keyword>
<evidence type="ECO:0000256" key="7">
    <source>
        <dbReference type="ARBA" id="ARBA00022958"/>
    </source>
</evidence>
<name>A0A9E8ZNL2_9CYAN</name>
<proteinExistence type="inferred from homology"/>
<dbReference type="GO" id="GO:0016020">
    <property type="term" value="C:membrane"/>
    <property type="evidence" value="ECO:0007669"/>
    <property type="project" value="UniProtKB-SubCell"/>
</dbReference>
<keyword evidence="4" id="KW-0633">Potassium transport</keyword>
<feature type="transmembrane region" description="Helical" evidence="13">
    <location>
        <begin position="63"/>
        <end position="82"/>
    </location>
</feature>
<organism evidence="14 15">
    <name type="scientific">Thermocoleostomius sinensis A174</name>
    <dbReference type="NCBI Taxonomy" id="2016057"/>
    <lineage>
        <taxon>Bacteria</taxon>
        <taxon>Bacillati</taxon>
        <taxon>Cyanobacteriota</taxon>
        <taxon>Cyanophyceae</taxon>
        <taxon>Oculatellales</taxon>
        <taxon>Oculatellaceae</taxon>
        <taxon>Thermocoleostomius</taxon>
    </lineage>
</organism>
<dbReference type="InterPro" id="IPR010617">
    <property type="entry name" value="TMEM175-like"/>
</dbReference>
<evidence type="ECO:0000256" key="3">
    <source>
        <dbReference type="ARBA" id="ARBA00022448"/>
    </source>
</evidence>
<dbReference type="GO" id="GO:0005267">
    <property type="term" value="F:potassium channel activity"/>
    <property type="evidence" value="ECO:0007669"/>
    <property type="project" value="UniProtKB-KW"/>
</dbReference>
<keyword evidence="9" id="KW-0406">Ion transport</keyword>
<reference evidence="14" key="1">
    <citation type="submission" date="2022-12" db="EMBL/GenBank/DDBJ databases">
        <title>Polyphasic identification of a Novel Hot-Spring Cyanobacterium Ocullathermofonsia sinensis gen nov. sp. nov. and Genomic Insights on its Adaptations to the Thermal Habitat.</title>
        <authorList>
            <person name="Daroch M."/>
            <person name="Tang J."/>
            <person name="Jiang Y."/>
        </authorList>
    </citation>
    <scope>NUCLEOTIDE SEQUENCE</scope>
    <source>
        <strain evidence="14">PKUAC-SCTA174</strain>
    </source>
</reference>
<evidence type="ECO:0000256" key="6">
    <source>
        <dbReference type="ARBA" id="ARBA00022826"/>
    </source>
</evidence>
<dbReference type="RefSeq" id="WP_268611911.1">
    <property type="nucleotide sequence ID" value="NZ_CP113797.1"/>
</dbReference>
<feature type="transmembrane region" description="Helical" evidence="13">
    <location>
        <begin position="128"/>
        <end position="149"/>
    </location>
</feature>
<dbReference type="PANTHER" id="PTHR31462">
    <property type="entry name" value="ENDOSOMAL/LYSOSOMAL POTASSIUM CHANNEL TMEM175"/>
    <property type="match status" value="1"/>
</dbReference>
<evidence type="ECO:0000313" key="15">
    <source>
        <dbReference type="Proteomes" id="UP001163152"/>
    </source>
</evidence>
<evidence type="ECO:0000256" key="2">
    <source>
        <dbReference type="ARBA" id="ARBA00006920"/>
    </source>
</evidence>
<protein>
    <submittedName>
        <fullName evidence="14">TMEM175 family protein</fullName>
    </submittedName>
</protein>
<keyword evidence="11" id="KW-0407">Ion channel</keyword>
<dbReference type="EMBL" id="CP113797">
    <property type="protein sequence ID" value="WAL61856.1"/>
    <property type="molecule type" value="Genomic_DNA"/>
</dbReference>
<dbReference type="Pfam" id="PF06736">
    <property type="entry name" value="TMEM175"/>
    <property type="match status" value="1"/>
</dbReference>
<dbReference type="PANTHER" id="PTHR31462:SF5">
    <property type="entry name" value="ENDOSOMAL_LYSOSOMAL PROTON CHANNEL TMEM175"/>
    <property type="match status" value="1"/>
</dbReference>
<sequence length="215" mass="25177">MNQPSTDNQAVSGQAPQTMLMHLGRVADVLFALAMAQNFLILQEPEAARSLANQEIINFLWSQLQPLSAYAVAFIVVGFYWFEHTKRFKFYKRENELHIWLQLLYLMGMFLIPYSNTLTMYFSENTIVKIWFSINTAFIGFLAAISWLYATQNHRLIDSSLDQKTINSIFYYALIEPIFSFLTIGVVFINPSWWDYIWFLLPIPYILIDKFIQPN</sequence>
<keyword evidence="10 13" id="KW-0472">Membrane</keyword>
<dbReference type="AlphaFoldDB" id="A0A9E8ZNL2"/>
<evidence type="ECO:0000256" key="13">
    <source>
        <dbReference type="SAM" id="Phobius"/>
    </source>
</evidence>
<feature type="transmembrane region" description="Helical" evidence="13">
    <location>
        <begin position="103"/>
        <end position="122"/>
    </location>
</feature>
<evidence type="ECO:0000313" key="14">
    <source>
        <dbReference type="EMBL" id="WAL61856.1"/>
    </source>
</evidence>
<comment type="subcellular location">
    <subcellularLocation>
        <location evidence="1">Membrane</location>
        <topology evidence="1">Multi-pass membrane protein</topology>
    </subcellularLocation>
</comment>
<keyword evidence="5 13" id="KW-0812">Transmembrane</keyword>
<dbReference type="GO" id="GO:0015252">
    <property type="term" value="F:proton channel activity"/>
    <property type="evidence" value="ECO:0007669"/>
    <property type="project" value="InterPro"/>
</dbReference>
<evidence type="ECO:0000256" key="10">
    <source>
        <dbReference type="ARBA" id="ARBA00023136"/>
    </source>
</evidence>
<dbReference type="Proteomes" id="UP001163152">
    <property type="component" value="Chromosome"/>
</dbReference>
<keyword evidence="3" id="KW-0813">Transport</keyword>
<gene>
    <name evidence="14" type="ORF">OXH18_07705</name>
</gene>
<accession>A0A9E8ZNL2</accession>
<evidence type="ECO:0000256" key="9">
    <source>
        <dbReference type="ARBA" id="ARBA00023065"/>
    </source>
</evidence>
<evidence type="ECO:0000256" key="12">
    <source>
        <dbReference type="ARBA" id="ARBA00034430"/>
    </source>
</evidence>
<keyword evidence="8 13" id="KW-1133">Transmembrane helix</keyword>
<evidence type="ECO:0000256" key="8">
    <source>
        <dbReference type="ARBA" id="ARBA00022989"/>
    </source>
</evidence>
<evidence type="ECO:0000256" key="4">
    <source>
        <dbReference type="ARBA" id="ARBA00022538"/>
    </source>
</evidence>
<comment type="catalytic activity">
    <reaction evidence="12">
        <text>K(+)(in) = K(+)(out)</text>
        <dbReference type="Rhea" id="RHEA:29463"/>
        <dbReference type="ChEBI" id="CHEBI:29103"/>
    </reaction>
</comment>
<keyword evidence="6" id="KW-0631">Potassium channel</keyword>
<comment type="similarity">
    <text evidence="2">Belongs to the TMEM175 family.</text>
</comment>
<evidence type="ECO:0000256" key="5">
    <source>
        <dbReference type="ARBA" id="ARBA00022692"/>
    </source>
</evidence>
<evidence type="ECO:0000256" key="11">
    <source>
        <dbReference type="ARBA" id="ARBA00023303"/>
    </source>
</evidence>
<keyword evidence="15" id="KW-1185">Reference proteome</keyword>
<dbReference type="KEGG" id="tsin:OXH18_07705"/>
<evidence type="ECO:0000256" key="1">
    <source>
        <dbReference type="ARBA" id="ARBA00004141"/>
    </source>
</evidence>